<feature type="transmembrane region" description="Helical" evidence="6">
    <location>
        <begin position="101"/>
        <end position="124"/>
    </location>
</feature>
<evidence type="ECO:0008006" key="9">
    <source>
        <dbReference type="Google" id="ProtNLM"/>
    </source>
</evidence>
<dbReference type="Pfam" id="PF07856">
    <property type="entry name" value="Orai-1"/>
    <property type="match status" value="1"/>
</dbReference>
<evidence type="ECO:0000256" key="2">
    <source>
        <dbReference type="ARBA" id="ARBA00008062"/>
    </source>
</evidence>
<feature type="non-terminal residue" evidence="7">
    <location>
        <position position="1"/>
    </location>
</feature>
<sequence length="195" mass="21527">LSWRRLLLTRGKLKASSRTSALMSGFAMIAMVEIQLEEGIPGGLLIAFSVMTTILISVHVFALMISVCILPNIESVANTHQSSGLMVHDSPHEKMHLYVELAWIFSTGLGTLLFLGEIGILSWVKFYKYSIAAAIASSAVLLPVCVLFVVFAVHFYRSLAQHRYERFYQGIEELQQIASQLESSSAPNTAHNQAV</sequence>
<accession>A7S528</accession>
<dbReference type="GO" id="GO:0016020">
    <property type="term" value="C:membrane"/>
    <property type="evidence" value="ECO:0000318"/>
    <property type="project" value="GO_Central"/>
</dbReference>
<evidence type="ECO:0000313" key="8">
    <source>
        <dbReference type="Proteomes" id="UP000001593"/>
    </source>
</evidence>
<dbReference type="GO" id="GO:0015279">
    <property type="term" value="F:store-operated calcium channel activity"/>
    <property type="evidence" value="ECO:0000318"/>
    <property type="project" value="GO_Central"/>
</dbReference>
<feature type="transmembrane region" description="Helical" evidence="6">
    <location>
        <begin position="42"/>
        <end position="70"/>
    </location>
</feature>
<dbReference type="EMBL" id="DS469581">
    <property type="protein sequence ID" value="EDO41133.1"/>
    <property type="molecule type" value="Genomic_DNA"/>
</dbReference>
<comment type="subcellular location">
    <subcellularLocation>
        <location evidence="1">Membrane</location>
        <topology evidence="1">Multi-pass membrane protein</topology>
    </subcellularLocation>
</comment>
<name>A7S528_NEMVE</name>
<gene>
    <name evidence="7" type="ORF">NEMVEDRAFT_v1g105108</name>
</gene>
<keyword evidence="3 6" id="KW-0812">Transmembrane</keyword>
<dbReference type="InterPro" id="IPR038350">
    <property type="entry name" value="Orai_sf"/>
</dbReference>
<protein>
    <recommendedName>
        <fullName evidence="9">Calcium release-activated calcium channel protein 1</fullName>
    </recommendedName>
</protein>
<dbReference type="OMA" id="DFVHRGY"/>
<proteinExistence type="inferred from homology"/>
<dbReference type="InParanoid" id="A7S528"/>
<keyword evidence="5 6" id="KW-0472">Membrane</keyword>
<keyword evidence="8" id="KW-1185">Reference proteome</keyword>
<dbReference type="Proteomes" id="UP000001593">
    <property type="component" value="Unassembled WGS sequence"/>
</dbReference>
<evidence type="ECO:0000256" key="6">
    <source>
        <dbReference type="SAM" id="Phobius"/>
    </source>
</evidence>
<evidence type="ECO:0000313" key="7">
    <source>
        <dbReference type="EMBL" id="EDO41133.1"/>
    </source>
</evidence>
<dbReference type="STRING" id="45351.A7S528"/>
<evidence type="ECO:0000256" key="3">
    <source>
        <dbReference type="ARBA" id="ARBA00022692"/>
    </source>
</evidence>
<dbReference type="FunCoup" id="A7S528">
    <property type="interactions" value="214"/>
</dbReference>
<dbReference type="PANTHER" id="PTHR31501">
    <property type="entry name" value="CALCIUM RELEASE-ACTIVATED CALCIUM CHANNEL PROTEIN 1"/>
    <property type="match status" value="1"/>
</dbReference>
<evidence type="ECO:0000256" key="5">
    <source>
        <dbReference type="ARBA" id="ARBA00023136"/>
    </source>
</evidence>
<evidence type="ECO:0000256" key="1">
    <source>
        <dbReference type="ARBA" id="ARBA00004141"/>
    </source>
</evidence>
<dbReference type="KEGG" id="nve:5512883"/>
<feature type="transmembrane region" description="Helical" evidence="6">
    <location>
        <begin position="20"/>
        <end position="36"/>
    </location>
</feature>
<dbReference type="InterPro" id="IPR012446">
    <property type="entry name" value="CRAC_channel"/>
</dbReference>
<reference evidence="7 8" key="1">
    <citation type="journal article" date="2007" name="Science">
        <title>Sea anemone genome reveals ancestral eumetazoan gene repertoire and genomic organization.</title>
        <authorList>
            <person name="Putnam N.H."/>
            <person name="Srivastava M."/>
            <person name="Hellsten U."/>
            <person name="Dirks B."/>
            <person name="Chapman J."/>
            <person name="Salamov A."/>
            <person name="Terry A."/>
            <person name="Shapiro H."/>
            <person name="Lindquist E."/>
            <person name="Kapitonov V.V."/>
            <person name="Jurka J."/>
            <person name="Genikhovich G."/>
            <person name="Grigoriev I.V."/>
            <person name="Lucas S.M."/>
            <person name="Steele R.E."/>
            <person name="Finnerty J.R."/>
            <person name="Technau U."/>
            <person name="Martindale M.Q."/>
            <person name="Rokhsar D.S."/>
        </authorList>
    </citation>
    <scope>NUCLEOTIDE SEQUENCE [LARGE SCALE GENOMIC DNA]</scope>
    <source>
        <strain evidence="8">CH2 X CH6</strain>
    </source>
</reference>
<dbReference type="OrthoDB" id="61124at2759"/>
<dbReference type="eggNOG" id="KOG4298">
    <property type="taxonomic scope" value="Eukaryota"/>
</dbReference>
<dbReference type="PANTHER" id="PTHR31501:SF7">
    <property type="entry name" value="CALCIUM RELEASE-ACTIVATED CALCIUM CHANNEL PROTEIN 1"/>
    <property type="match status" value="1"/>
</dbReference>
<dbReference type="PhylomeDB" id="A7S528"/>
<organism evidence="7 8">
    <name type="scientific">Nematostella vectensis</name>
    <name type="common">Starlet sea anemone</name>
    <dbReference type="NCBI Taxonomy" id="45351"/>
    <lineage>
        <taxon>Eukaryota</taxon>
        <taxon>Metazoa</taxon>
        <taxon>Cnidaria</taxon>
        <taxon>Anthozoa</taxon>
        <taxon>Hexacorallia</taxon>
        <taxon>Actiniaria</taxon>
        <taxon>Edwardsiidae</taxon>
        <taxon>Nematostella</taxon>
    </lineage>
</organism>
<dbReference type="Gene3D" id="1.20.140.140">
    <property type="entry name" value="Calcium release-activated calcium channel protein Orai"/>
    <property type="match status" value="1"/>
</dbReference>
<feature type="transmembrane region" description="Helical" evidence="6">
    <location>
        <begin position="130"/>
        <end position="156"/>
    </location>
</feature>
<keyword evidence="4 6" id="KW-1133">Transmembrane helix</keyword>
<dbReference type="GO" id="GO:0002115">
    <property type="term" value="P:store-operated calcium entry"/>
    <property type="evidence" value="ECO:0000318"/>
    <property type="project" value="GO_Central"/>
</dbReference>
<comment type="similarity">
    <text evidence="2">Belongs to the Orai family.</text>
</comment>
<dbReference type="HOGENOM" id="CLU_062509_2_0_1"/>
<dbReference type="AlphaFoldDB" id="A7S528"/>
<evidence type="ECO:0000256" key="4">
    <source>
        <dbReference type="ARBA" id="ARBA00022989"/>
    </source>
</evidence>